<dbReference type="STRING" id="1798704.A3J93_01515"/>
<name>A0A1F6NXY5_9BACT</name>
<proteinExistence type="predicted"/>
<evidence type="ECO:0000313" key="2">
    <source>
        <dbReference type="Proteomes" id="UP000177907"/>
    </source>
</evidence>
<gene>
    <name evidence="1" type="ORF">A3J93_01515</name>
</gene>
<dbReference type="Proteomes" id="UP000177907">
    <property type="component" value="Unassembled WGS sequence"/>
</dbReference>
<sequence>MSHKINFEHDGRELTAYVDWDYSEDQLNRDPEASGPTHDIEVDEITECVDAETGANVKVTEGIKASIIFALRRELGGKKELGEEPVELPEFRFFKKTK</sequence>
<accession>A0A1F6NXY5</accession>
<evidence type="ECO:0000313" key="1">
    <source>
        <dbReference type="EMBL" id="OGH88751.1"/>
    </source>
</evidence>
<reference evidence="1 2" key="1">
    <citation type="journal article" date="2016" name="Nat. Commun.">
        <title>Thousands of microbial genomes shed light on interconnected biogeochemical processes in an aquifer system.</title>
        <authorList>
            <person name="Anantharaman K."/>
            <person name="Brown C.T."/>
            <person name="Hug L.A."/>
            <person name="Sharon I."/>
            <person name="Castelle C.J."/>
            <person name="Probst A.J."/>
            <person name="Thomas B.C."/>
            <person name="Singh A."/>
            <person name="Wilkins M.J."/>
            <person name="Karaoz U."/>
            <person name="Brodie E.L."/>
            <person name="Williams K.H."/>
            <person name="Hubbard S.S."/>
            <person name="Banfield J.F."/>
        </authorList>
    </citation>
    <scope>NUCLEOTIDE SEQUENCE [LARGE SCALE GENOMIC DNA]</scope>
</reference>
<dbReference type="EMBL" id="MFQZ01000001">
    <property type="protein sequence ID" value="OGH88751.1"/>
    <property type="molecule type" value="Genomic_DNA"/>
</dbReference>
<protein>
    <submittedName>
        <fullName evidence="1">Uncharacterized protein</fullName>
    </submittedName>
</protein>
<dbReference type="AlphaFoldDB" id="A0A1F6NXY5"/>
<comment type="caution">
    <text evidence="1">The sequence shown here is derived from an EMBL/GenBank/DDBJ whole genome shotgun (WGS) entry which is preliminary data.</text>
</comment>
<organism evidence="1 2">
    <name type="scientific">Candidatus Magasanikbacteria bacterium RIFOXYC2_FULL_42_28</name>
    <dbReference type="NCBI Taxonomy" id="1798704"/>
    <lineage>
        <taxon>Bacteria</taxon>
        <taxon>Candidatus Magasanikiibacteriota</taxon>
    </lineage>
</organism>